<protein>
    <submittedName>
        <fullName evidence="5">ABC-type glycerol-3-phosphate transport system substrate-binding protein</fullName>
    </submittedName>
</protein>
<dbReference type="InterPro" id="IPR006059">
    <property type="entry name" value="SBP"/>
</dbReference>
<comment type="caution">
    <text evidence="5">The sequence shown here is derived from an EMBL/GenBank/DDBJ whole genome shotgun (WGS) entry which is preliminary data.</text>
</comment>
<dbReference type="SUPFAM" id="SSF53850">
    <property type="entry name" value="Periplasmic binding protein-like II"/>
    <property type="match status" value="1"/>
</dbReference>
<evidence type="ECO:0000313" key="6">
    <source>
        <dbReference type="Proteomes" id="UP000703720"/>
    </source>
</evidence>
<keyword evidence="6" id="KW-1185">Reference proteome</keyword>
<comment type="similarity">
    <text evidence="1">Belongs to the bacterial solute-binding protein 1 family.</text>
</comment>
<dbReference type="PANTHER" id="PTHR30061:SF50">
    <property type="entry name" value="MALTOSE_MALTODEXTRIN-BINDING PERIPLASMIC PROTEIN"/>
    <property type="match status" value="1"/>
</dbReference>
<dbReference type="CDD" id="cd13585">
    <property type="entry name" value="PBP2_TMBP_like"/>
    <property type="match status" value="1"/>
</dbReference>
<dbReference type="PANTHER" id="PTHR30061">
    <property type="entry name" value="MALTOSE-BINDING PERIPLASMIC PROTEIN"/>
    <property type="match status" value="1"/>
</dbReference>
<dbReference type="Gene3D" id="3.40.190.10">
    <property type="entry name" value="Periplasmic binding protein-like II"/>
    <property type="match status" value="1"/>
</dbReference>
<evidence type="ECO:0000256" key="1">
    <source>
        <dbReference type="ARBA" id="ARBA00008520"/>
    </source>
</evidence>
<dbReference type="Proteomes" id="UP000703720">
    <property type="component" value="Unassembled WGS sequence"/>
</dbReference>
<proteinExistence type="inferred from homology"/>
<keyword evidence="3 4" id="KW-0732">Signal</keyword>
<organism evidence="5 6">
    <name type="scientific">Microbacterium phyllosphaerae</name>
    <dbReference type="NCBI Taxonomy" id="124798"/>
    <lineage>
        <taxon>Bacteria</taxon>
        <taxon>Bacillati</taxon>
        <taxon>Actinomycetota</taxon>
        <taxon>Actinomycetes</taxon>
        <taxon>Micrococcales</taxon>
        <taxon>Microbacteriaceae</taxon>
        <taxon>Microbacterium</taxon>
    </lineage>
</organism>
<dbReference type="RefSeq" id="WP_210097124.1">
    <property type="nucleotide sequence ID" value="NZ_BAAAIO010000001.1"/>
</dbReference>
<evidence type="ECO:0000313" key="5">
    <source>
        <dbReference type="EMBL" id="MBP2377819.1"/>
    </source>
</evidence>
<evidence type="ECO:0000256" key="2">
    <source>
        <dbReference type="ARBA" id="ARBA00022448"/>
    </source>
</evidence>
<name>A0ABS4WNN6_9MICO</name>
<reference evidence="5 6" key="1">
    <citation type="submission" date="2021-03" db="EMBL/GenBank/DDBJ databases">
        <title>Sequencing the genomes of 1000 actinobacteria strains.</title>
        <authorList>
            <person name="Klenk H.-P."/>
        </authorList>
    </citation>
    <scope>NUCLEOTIDE SEQUENCE [LARGE SCALE GENOMIC DNA]</scope>
    <source>
        <strain evidence="5 6">DSM 13468</strain>
    </source>
</reference>
<feature type="signal peptide" evidence="4">
    <location>
        <begin position="1"/>
        <end position="22"/>
    </location>
</feature>
<feature type="chain" id="PRO_5046937089" evidence="4">
    <location>
        <begin position="23"/>
        <end position="413"/>
    </location>
</feature>
<accession>A0ABS4WNN6</accession>
<keyword evidence="2" id="KW-0813">Transport</keyword>
<gene>
    <name evidence="5" type="ORF">JOF42_001314</name>
</gene>
<dbReference type="EMBL" id="JAGIOA010000001">
    <property type="protein sequence ID" value="MBP2377819.1"/>
    <property type="molecule type" value="Genomic_DNA"/>
</dbReference>
<evidence type="ECO:0000256" key="3">
    <source>
        <dbReference type="ARBA" id="ARBA00022729"/>
    </source>
</evidence>
<evidence type="ECO:0000256" key="4">
    <source>
        <dbReference type="SAM" id="SignalP"/>
    </source>
</evidence>
<sequence>MAIKPRTGILLGVAGVAVAAIAATVVVNVVNNSGGDENVVTWWVPDWDYDAAVELVAAYEADNPDVSVEIVQTTGDTVANRTAVALDSGNVPDVITESISRVRTYADKEQLADLSGLFGADIPTDDFAPGLVDALTFDGKTYAMPYRWATNALIYNPELFAAAGIDAPPATWDEFVEDAKMLTSGDVVGTAWPMQGEPSDLTLRFLEFAVSDGADIVDGAPELSEDSTQAAVEMIGGSVLDGWASPSSFELDNTAIRELFLQGRVAMYPGGVFDVAEAQAQGAPIATAVLPGLDGAGTALGVGWAHLVPAKSAHLDAAKDFVAFLAEPESMAALTLTFPARISASEDEKFQTPERVAYAEQLAEHSVPAPNDPRWTGSVQAVHDQIQEVALGRKTAEQAASDIQQIVDQAFAE</sequence>
<dbReference type="Pfam" id="PF01547">
    <property type="entry name" value="SBP_bac_1"/>
    <property type="match status" value="1"/>
</dbReference>